<dbReference type="Proteomes" id="UP000321175">
    <property type="component" value="Unassembled WGS sequence"/>
</dbReference>
<dbReference type="EMBL" id="BJWA01000034">
    <property type="protein sequence ID" value="GEL81738.1"/>
    <property type="molecule type" value="Genomic_DNA"/>
</dbReference>
<keyword evidence="2" id="KW-1133">Transmembrane helix</keyword>
<name>A0ABQ0VGB8_ENTMU</name>
<feature type="coiled-coil region" evidence="1">
    <location>
        <begin position="207"/>
        <end position="234"/>
    </location>
</feature>
<protein>
    <submittedName>
        <fullName evidence="3">Uncharacterized protein</fullName>
    </submittedName>
</protein>
<accession>A0ABQ0VGB8</accession>
<dbReference type="GeneID" id="60998655"/>
<dbReference type="RefSeq" id="WP_081367475.1">
    <property type="nucleotide sequence ID" value="NZ_BJWA01000034.1"/>
</dbReference>
<comment type="caution">
    <text evidence="3">The sequence shown here is derived from an EMBL/GenBank/DDBJ whole genome shotgun (WGS) entry which is preliminary data.</text>
</comment>
<gene>
    <name evidence="3" type="ORF">EMU01_28820</name>
</gene>
<feature type="transmembrane region" description="Helical" evidence="2">
    <location>
        <begin position="6"/>
        <end position="23"/>
    </location>
</feature>
<keyword evidence="4" id="KW-1185">Reference proteome</keyword>
<evidence type="ECO:0000256" key="1">
    <source>
        <dbReference type="SAM" id="Coils"/>
    </source>
</evidence>
<organism evidence="3 4">
    <name type="scientific">Enterococcus mundtii</name>
    <dbReference type="NCBI Taxonomy" id="53346"/>
    <lineage>
        <taxon>Bacteria</taxon>
        <taxon>Bacillati</taxon>
        <taxon>Bacillota</taxon>
        <taxon>Bacilli</taxon>
        <taxon>Lactobacillales</taxon>
        <taxon>Enterococcaceae</taxon>
        <taxon>Enterococcus</taxon>
    </lineage>
</organism>
<reference evidence="3 4" key="1">
    <citation type="submission" date="2019-07" db="EMBL/GenBank/DDBJ databases">
        <title>Whole genome shotgun sequence of Enterococcus mundtii NBRC 100490.</title>
        <authorList>
            <person name="Hosoyama A."/>
            <person name="Uohara A."/>
            <person name="Ohji S."/>
            <person name="Ichikawa N."/>
        </authorList>
    </citation>
    <scope>NUCLEOTIDE SEQUENCE [LARGE SCALE GENOMIC DNA]</scope>
    <source>
        <strain evidence="3 4">NBRC 100490</strain>
    </source>
</reference>
<evidence type="ECO:0000313" key="3">
    <source>
        <dbReference type="EMBL" id="GEL81738.1"/>
    </source>
</evidence>
<evidence type="ECO:0000256" key="2">
    <source>
        <dbReference type="SAM" id="Phobius"/>
    </source>
</evidence>
<evidence type="ECO:0000313" key="4">
    <source>
        <dbReference type="Proteomes" id="UP000321175"/>
    </source>
</evidence>
<keyword evidence="2" id="KW-0472">Membrane</keyword>
<sequence>MEWWKLWVPFIGTILGIGANVFIDFRQSKKQQVFEEEITRTKIDADLKAKARIKWIGEVRQKSSELISLFLSLQKKKIDFYEQWLKIEEASELLKLYFNSIKSPEAVEGIYISNTVIKISDNIESILLNSSTNENKNSYIRKYVELLVELYKDNKYQENAKYKEMYNNYLDEAYEKMFYFNLKYDDSKLKEILAKPEGNLNDDEHEYKSIKTSIDSYDERLKKIEEELRGYQQAIDYFSKIIALYLKIEWDKAKQGK</sequence>
<keyword evidence="2" id="KW-0812">Transmembrane</keyword>
<keyword evidence="1" id="KW-0175">Coiled coil</keyword>
<proteinExistence type="predicted"/>